<gene>
    <name evidence="6" type="ORF">NK118_10295</name>
</gene>
<reference evidence="6 7" key="1">
    <citation type="journal article" date="2022" name="Genome Biol. Evol.">
        <title>Host diet, physiology and behaviors set the stage for Lachnospiraceae cladogenesis.</title>
        <authorList>
            <person name="Vera-Ponce De Leon A."/>
            <person name="Schneider M."/>
            <person name="Jahnes B.C."/>
            <person name="Sadowski V."/>
            <person name="Camuy-Velez L.A."/>
            <person name="Duan J."/>
            <person name="Sabree Z.L."/>
        </authorList>
    </citation>
    <scope>NUCLEOTIDE SEQUENCE [LARGE SCALE GENOMIC DNA]</scope>
    <source>
        <strain evidence="6 7">PAL227</strain>
    </source>
</reference>
<keyword evidence="2 4" id="KW-0238">DNA-binding</keyword>
<name>A0ABT1ELS6_9FIRM</name>
<feature type="DNA-binding region" description="H-T-H motif" evidence="4">
    <location>
        <begin position="29"/>
        <end position="48"/>
    </location>
</feature>
<evidence type="ECO:0000256" key="1">
    <source>
        <dbReference type="ARBA" id="ARBA00023015"/>
    </source>
</evidence>
<evidence type="ECO:0000313" key="6">
    <source>
        <dbReference type="EMBL" id="MCP1110641.1"/>
    </source>
</evidence>
<dbReference type="SUPFAM" id="SSF48498">
    <property type="entry name" value="Tetracyclin repressor-like, C-terminal domain"/>
    <property type="match status" value="1"/>
</dbReference>
<evidence type="ECO:0000256" key="2">
    <source>
        <dbReference type="ARBA" id="ARBA00023125"/>
    </source>
</evidence>
<dbReference type="SUPFAM" id="SSF46689">
    <property type="entry name" value="Homeodomain-like"/>
    <property type="match status" value="1"/>
</dbReference>
<dbReference type="RefSeq" id="WP_262069519.1">
    <property type="nucleotide sequence ID" value="NZ_JAMXOC010000015.1"/>
</dbReference>
<evidence type="ECO:0000259" key="5">
    <source>
        <dbReference type="PROSITE" id="PS50977"/>
    </source>
</evidence>
<organism evidence="6 7">
    <name type="scientific">Ohessyouella blattaphilus</name>
    <dbReference type="NCBI Taxonomy" id="2949333"/>
    <lineage>
        <taxon>Bacteria</taxon>
        <taxon>Bacillati</taxon>
        <taxon>Bacillota</taxon>
        <taxon>Clostridia</taxon>
        <taxon>Lachnospirales</taxon>
        <taxon>Lachnospiraceae</taxon>
        <taxon>Ohessyouella</taxon>
    </lineage>
</organism>
<evidence type="ECO:0000256" key="4">
    <source>
        <dbReference type="PROSITE-ProRule" id="PRU00335"/>
    </source>
</evidence>
<keyword evidence="7" id="KW-1185">Reference proteome</keyword>
<dbReference type="PANTHER" id="PTHR30055">
    <property type="entry name" value="HTH-TYPE TRANSCRIPTIONAL REGULATOR RUTR"/>
    <property type="match status" value="1"/>
</dbReference>
<dbReference type="Gene3D" id="1.10.357.10">
    <property type="entry name" value="Tetracycline Repressor, domain 2"/>
    <property type="match status" value="1"/>
</dbReference>
<dbReference type="PANTHER" id="PTHR30055:SF234">
    <property type="entry name" value="HTH-TYPE TRANSCRIPTIONAL REGULATOR BETI"/>
    <property type="match status" value="1"/>
</dbReference>
<dbReference type="InterPro" id="IPR009057">
    <property type="entry name" value="Homeodomain-like_sf"/>
</dbReference>
<dbReference type="InterPro" id="IPR050109">
    <property type="entry name" value="HTH-type_TetR-like_transc_reg"/>
</dbReference>
<accession>A0ABT1ELS6</accession>
<dbReference type="Proteomes" id="UP001523565">
    <property type="component" value="Unassembled WGS sequence"/>
</dbReference>
<sequence length="193" mass="22870">MTQEEESIKEKIIKATWELFFRNGYDNTTVDDIITLAGTSKGSFYYYFEGKDALLHTLSDVLDDQYRRLEKEMDPQLGSIDKLLLIDYEVHRFMEDHLPLDLIASLYSTQLTSKGDRTLLDQNRKYYRLVRSIIEEGQTRGEIRKDRTISELLKYYTMCERALVTDWCLNRASYSLTTYSKDTLPLMLWHFRT</sequence>
<dbReference type="PRINTS" id="PR00455">
    <property type="entry name" value="HTHTETR"/>
</dbReference>
<proteinExistence type="predicted"/>
<dbReference type="InterPro" id="IPR036271">
    <property type="entry name" value="Tet_transcr_reg_TetR-rel_C_sf"/>
</dbReference>
<evidence type="ECO:0000313" key="7">
    <source>
        <dbReference type="Proteomes" id="UP001523565"/>
    </source>
</evidence>
<protein>
    <submittedName>
        <fullName evidence="6">TetR/AcrR family transcriptional regulator</fullName>
    </submittedName>
</protein>
<dbReference type="EMBL" id="JAMZFV010000015">
    <property type="protein sequence ID" value="MCP1110641.1"/>
    <property type="molecule type" value="Genomic_DNA"/>
</dbReference>
<dbReference type="Pfam" id="PF00440">
    <property type="entry name" value="TetR_N"/>
    <property type="match status" value="1"/>
</dbReference>
<keyword evidence="3" id="KW-0804">Transcription</keyword>
<evidence type="ECO:0000256" key="3">
    <source>
        <dbReference type="ARBA" id="ARBA00023163"/>
    </source>
</evidence>
<dbReference type="InterPro" id="IPR001647">
    <property type="entry name" value="HTH_TetR"/>
</dbReference>
<dbReference type="PROSITE" id="PS50977">
    <property type="entry name" value="HTH_TETR_2"/>
    <property type="match status" value="1"/>
</dbReference>
<comment type="caution">
    <text evidence="6">The sequence shown here is derived from an EMBL/GenBank/DDBJ whole genome shotgun (WGS) entry which is preliminary data.</text>
</comment>
<feature type="domain" description="HTH tetR-type" evidence="5">
    <location>
        <begin position="6"/>
        <end position="66"/>
    </location>
</feature>
<keyword evidence="1" id="KW-0805">Transcription regulation</keyword>